<dbReference type="AlphaFoldDB" id="A0A7W7F7J0"/>
<dbReference type="RefSeq" id="WP_184064030.1">
    <property type="nucleotide sequence ID" value="NZ_JACHNZ010000002.1"/>
</dbReference>
<dbReference type="InterPro" id="IPR045079">
    <property type="entry name" value="Oxoprolinase-like"/>
</dbReference>
<evidence type="ECO:0000259" key="1">
    <source>
        <dbReference type="Pfam" id="PF01968"/>
    </source>
</evidence>
<organism evidence="3 4">
    <name type="scientific">Sphingosinicella soli</name>
    <dbReference type="NCBI Taxonomy" id="333708"/>
    <lineage>
        <taxon>Bacteria</taxon>
        <taxon>Pseudomonadati</taxon>
        <taxon>Pseudomonadota</taxon>
        <taxon>Alphaproteobacteria</taxon>
        <taxon>Sphingomonadales</taxon>
        <taxon>Sphingosinicellaceae</taxon>
        <taxon>Sphingosinicella</taxon>
    </lineage>
</organism>
<evidence type="ECO:0000313" key="3">
    <source>
        <dbReference type="EMBL" id="MBB4630683.1"/>
    </source>
</evidence>
<feature type="domain" description="Hydantoinase A/oxoprolinase" evidence="1">
    <location>
        <begin position="190"/>
        <end position="470"/>
    </location>
</feature>
<sequence>MGLLVNIDNGGTLTDICAFDGEKIYHAKTLTTPHDLTECLMTGLAALAEKTDAQGDLLKLVSSIDHLRYSTTQGTNAIAQRRGPRLGLLVQMEVDAIGLRAASPDLYDTLVGTRMAALNRRDDHAIIQAVRALVADGASRLVICLDGADAPDGEMRLRRLLYGAFPRHLLGAVPLLFSTELAPGADFDRRGWSSLLNAFLHPSMEQFLHHAEDRLRQQRIRNPLLIFRNDGGSTRVARTIALHTYSSGPRGGAEGGGVMAAHYGLDRVVSIDIGGTTTDLALFERGRVAEHAQGYVETAPIAFPVADVRSIAAGGGSIFAVRDGAIAVGPESMGALPGPACFARGGTQATITDVMLLLGIIDPASYFGGRMTLDRERAERAVREHIAEPLSISLEDALDRAEAAYDSAIADAVGKLGGESGAGALLAFGGAGPMSACGIAERAGISKVLVPRYAAVFSAFGIGFSPIRHEHRMEMAGFAPDQIRQAQESLTRRAARAMHSEGFDLADCTIEWSVVLKDGGACPIKSVPHSAQGMLGMEVVRPLASPSLGAISDGAIRAATAWGTRDARGGMPLYRVEDMTPGDSAPGPCLVEEQFFTCQVRAGWRFTMTGNTDLMIERED</sequence>
<gene>
    <name evidence="3" type="ORF">GGQ98_000286</name>
</gene>
<keyword evidence="4" id="KW-1185">Reference proteome</keyword>
<reference evidence="3 4" key="1">
    <citation type="submission" date="2020-08" db="EMBL/GenBank/DDBJ databases">
        <title>Genomic Encyclopedia of Type Strains, Phase IV (KMG-IV): sequencing the most valuable type-strain genomes for metagenomic binning, comparative biology and taxonomic classification.</title>
        <authorList>
            <person name="Goeker M."/>
        </authorList>
    </citation>
    <scope>NUCLEOTIDE SEQUENCE [LARGE SCALE GENOMIC DNA]</scope>
    <source>
        <strain evidence="3 4">DSM 17328</strain>
    </source>
</reference>
<proteinExistence type="predicted"/>
<accession>A0A7W7F7J0</accession>
<dbReference type="GO" id="GO:0005829">
    <property type="term" value="C:cytosol"/>
    <property type="evidence" value="ECO:0007669"/>
    <property type="project" value="TreeGrafter"/>
</dbReference>
<dbReference type="GO" id="GO:0017168">
    <property type="term" value="F:5-oxoprolinase (ATP-hydrolyzing) activity"/>
    <property type="evidence" value="ECO:0007669"/>
    <property type="project" value="TreeGrafter"/>
</dbReference>
<evidence type="ECO:0000313" key="4">
    <source>
        <dbReference type="Proteomes" id="UP000566324"/>
    </source>
</evidence>
<dbReference type="Proteomes" id="UP000566324">
    <property type="component" value="Unassembled WGS sequence"/>
</dbReference>
<dbReference type="Pfam" id="PF05378">
    <property type="entry name" value="Hydant_A_N"/>
    <property type="match status" value="1"/>
</dbReference>
<protein>
    <submittedName>
        <fullName evidence="3">N-methylhydantoinase A/oxoprolinase/acetone carboxylase beta subunit</fullName>
    </submittedName>
</protein>
<evidence type="ECO:0000259" key="2">
    <source>
        <dbReference type="Pfam" id="PF05378"/>
    </source>
</evidence>
<name>A0A7W7F7J0_9SPHN</name>
<dbReference type="EMBL" id="JACHNZ010000002">
    <property type="protein sequence ID" value="MBB4630683.1"/>
    <property type="molecule type" value="Genomic_DNA"/>
</dbReference>
<feature type="domain" description="Hydantoinase/oxoprolinase N-terminal" evidence="2">
    <location>
        <begin position="5"/>
        <end position="114"/>
    </location>
</feature>
<dbReference type="InterPro" id="IPR002821">
    <property type="entry name" value="Hydantoinase_A"/>
</dbReference>
<comment type="caution">
    <text evidence="3">The sequence shown here is derived from an EMBL/GenBank/DDBJ whole genome shotgun (WGS) entry which is preliminary data.</text>
</comment>
<dbReference type="Pfam" id="PF01968">
    <property type="entry name" value="Hydantoinase_A"/>
    <property type="match status" value="1"/>
</dbReference>
<dbReference type="InterPro" id="IPR008040">
    <property type="entry name" value="Hydant_A_N"/>
</dbReference>
<dbReference type="GO" id="GO:0006749">
    <property type="term" value="P:glutathione metabolic process"/>
    <property type="evidence" value="ECO:0007669"/>
    <property type="project" value="TreeGrafter"/>
</dbReference>
<dbReference type="PANTHER" id="PTHR11365">
    <property type="entry name" value="5-OXOPROLINASE RELATED"/>
    <property type="match status" value="1"/>
</dbReference>
<dbReference type="PANTHER" id="PTHR11365:SF23">
    <property type="entry name" value="HYPOTHETICAL 5-OXOPROLINASE (EUROFUNG)-RELATED"/>
    <property type="match status" value="1"/>
</dbReference>